<evidence type="ECO:0000313" key="4">
    <source>
        <dbReference type="Proteomes" id="UP000245699"/>
    </source>
</evidence>
<evidence type="ECO:0000256" key="1">
    <source>
        <dbReference type="SAM" id="MobiDB-lite"/>
    </source>
</evidence>
<feature type="region of interest" description="Disordered" evidence="1">
    <location>
        <begin position="92"/>
        <end position="131"/>
    </location>
</feature>
<keyword evidence="4" id="KW-1185">Reference proteome</keyword>
<dbReference type="Proteomes" id="UP000245699">
    <property type="component" value="Unassembled WGS sequence"/>
</dbReference>
<organism evidence="3 4">
    <name type="scientific">Furculomyces boomerangus</name>
    <dbReference type="NCBI Taxonomy" id="61424"/>
    <lineage>
        <taxon>Eukaryota</taxon>
        <taxon>Fungi</taxon>
        <taxon>Fungi incertae sedis</taxon>
        <taxon>Zoopagomycota</taxon>
        <taxon>Kickxellomycotina</taxon>
        <taxon>Harpellomycetes</taxon>
        <taxon>Harpellales</taxon>
        <taxon>Harpellaceae</taxon>
        <taxon>Furculomyces</taxon>
    </lineage>
</organism>
<keyword evidence="2" id="KW-0732">Signal</keyword>
<protein>
    <recommendedName>
        <fullName evidence="5">Extracellular membrane protein CFEM domain-containing protein</fullName>
    </recommendedName>
</protein>
<feature type="non-terminal residue" evidence="3">
    <location>
        <position position="131"/>
    </location>
</feature>
<dbReference type="EMBL" id="MBFT01000905">
    <property type="protein sequence ID" value="PVU86499.1"/>
    <property type="molecule type" value="Genomic_DNA"/>
</dbReference>
<comment type="caution">
    <text evidence="3">The sequence shown here is derived from an EMBL/GenBank/DDBJ whole genome shotgun (WGS) entry which is preliminary data.</text>
</comment>
<feature type="compositionally biased region" description="Low complexity" evidence="1">
    <location>
        <begin position="92"/>
        <end position="106"/>
    </location>
</feature>
<accession>A0A2T9Y2B2</accession>
<feature type="compositionally biased region" description="Polar residues" evidence="1">
    <location>
        <begin position="108"/>
        <end position="131"/>
    </location>
</feature>
<reference evidence="3 4" key="1">
    <citation type="journal article" date="2018" name="MBio">
        <title>Comparative Genomics Reveals the Core Gene Toolbox for the Fungus-Insect Symbiosis.</title>
        <authorList>
            <person name="Wang Y."/>
            <person name="Stata M."/>
            <person name="Wang W."/>
            <person name="Stajich J.E."/>
            <person name="White M.M."/>
            <person name="Moncalvo J.M."/>
        </authorList>
    </citation>
    <scope>NUCLEOTIDE SEQUENCE [LARGE SCALE GENOMIC DNA]</scope>
    <source>
        <strain evidence="3 4">AUS-77-4</strain>
    </source>
</reference>
<feature type="signal peptide" evidence="2">
    <location>
        <begin position="1"/>
        <end position="17"/>
    </location>
</feature>
<name>A0A2T9Y2B2_9FUNG</name>
<sequence length="131" mass="13694">MKFLSLLLSFMLTQAQAASTTNADTTGLNACLQSSCINGTIVDCTARCLNQANLQDLASALQACNSGCLTLDTYPEKDCTNNCLTAIIQQATSSGSSTNESPSPTSDILANSNMPNPDDQISFSIDPSDSD</sequence>
<gene>
    <name evidence="3" type="ORF">BB559_006513</name>
</gene>
<evidence type="ECO:0000313" key="3">
    <source>
        <dbReference type="EMBL" id="PVU86499.1"/>
    </source>
</evidence>
<evidence type="ECO:0008006" key="5">
    <source>
        <dbReference type="Google" id="ProtNLM"/>
    </source>
</evidence>
<dbReference type="AlphaFoldDB" id="A0A2T9Y2B2"/>
<proteinExistence type="predicted"/>
<evidence type="ECO:0000256" key="2">
    <source>
        <dbReference type="SAM" id="SignalP"/>
    </source>
</evidence>
<feature type="chain" id="PRO_5015719687" description="Extracellular membrane protein CFEM domain-containing protein" evidence="2">
    <location>
        <begin position="18"/>
        <end position="131"/>
    </location>
</feature>